<dbReference type="Gene3D" id="1.20.1070.10">
    <property type="entry name" value="Rhodopsin 7-helix transmembrane proteins"/>
    <property type="match status" value="1"/>
</dbReference>
<dbReference type="FunCoup" id="C3ZG57">
    <property type="interactions" value="11"/>
</dbReference>
<feature type="transmembrane region" description="Helical" evidence="6">
    <location>
        <begin position="24"/>
        <end position="48"/>
    </location>
</feature>
<dbReference type="PANTHER" id="PTHR26451:SF897">
    <property type="entry name" value="TRACE AMINE-ASSOCIATED RECEPTOR 5-LIKE"/>
    <property type="match status" value="1"/>
</dbReference>
<sequence>MAVDLYYFVCDPLHYHDKVTTKRVIVAILIIRVYSLLIGLGPTAFSGLPEYSVRCETDSLDSASSSAIFRTINLLLFFLVAFVIQTLYYRVFKEARRQQERDENRDLWIFQTKAFKMMAPHVSVWAISVATVIFRVAMARSVISKEQRLQYAVMVADDVSILLFLTVSSIANPIIYSFRLQEFRRACKELFGLPTNTPPAVPARRHRDMEMAAISGPGQGAPATELSQAQASVEKHSDQAQRQTTQADMRPGPAPCTEYRGYKTASQRPFRLTVRADVHTEPTPYSTETIPGQIQLDADSIDVPTSMLDTGTDDTTVGNTMDQRALKKSATRPKIAWQKGAVVLLQEVMQDEDDDSNCAQSHDVGHDLYLK</sequence>
<dbReference type="InterPro" id="IPR017452">
    <property type="entry name" value="GPCR_Rhodpsn_7TM"/>
</dbReference>
<reference evidence="8" key="1">
    <citation type="journal article" date="2008" name="Nature">
        <title>The amphioxus genome and the evolution of the chordate karyotype.</title>
        <authorList>
            <consortium name="US DOE Joint Genome Institute (JGI-PGF)"/>
            <person name="Putnam N.H."/>
            <person name="Butts T."/>
            <person name="Ferrier D.E.K."/>
            <person name="Furlong R.F."/>
            <person name="Hellsten U."/>
            <person name="Kawashima T."/>
            <person name="Robinson-Rechavi M."/>
            <person name="Shoguchi E."/>
            <person name="Terry A."/>
            <person name="Yu J.-K."/>
            <person name="Benito-Gutierrez E.L."/>
            <person name="Dubchak I."/>
            <person name="Garcia-Fernandez J."/>
            <person name="Gibson-Brown J.J."/>
            <person name="Grigoriev I.V."/>
            <person name="Horton A.C."/>
            <person name="de Jong P.J."/>
            <person name="Jurka J."/>
            <person name="Kapitonov V.V."/>
            <person name="Kohara Y."/>
            <person name="Kuroki Y."/>
            <person name="Lindquist E."/>
            <person name="Lucas S."/>
            <person name="Osoegawa K."/>
            <person name="Pennacchio L.A."/>
            <person name="Salamov A.A."/>
            <person name="Satou Y."/>
            <person name="Sauka-Spengler T."/>
            <person name="Schmutz J."/>
            <person name="Shin-I T."/>
            <person name="Toyoda A."/>
            <person name="Bronner-Fraser M."/>
            <person name="Fujiyama A."/>
            <person name="Holland L.Z."/>
            <person name="Holland P.W.H."/>
            <person name="Satoh N."/>
            <person name="Rokhsar D.S."/>
        </authorList>
    </citation>
    <scope>NUCLEOTIDE SEQUENCE [LARGE SCALE GENOMIC DNA]</scope>
    <source>
        <strain evidence="8">S238N-H82</strain>
        <tissue evidence="8">Testes</tissue>
    </source>
</reference>
<keyword evidence="2 6" id="KW-0812">Transmembrane</keyword>
<protein>
    <recommendedName>
        <fullName evidence="7">G-protein coupled receptors family 1 profile domain-containing protein</fullName>
    </recommendedName>
</protein>
<dbReference type="GO" id="GO:0016020">
    <property type="term" value="C:membrane"/>
    <property type="evidence" value="ECO:0007669"/>
    <property type="project" value="UniProtKB-SubCell"/>
</dbReference>
<evidence type="ECO:0000313" key="8">
    <source>
        <dbReference type="EMBL" id="EEN48532.1"/>
    </source>
</evidence>
<name>C3ZG57_BRAFL</name>
<dbReference type="InterPro" id="IPR000276">
    <property type="entry name" value="GPCR_Rhodpsn"/>
</dbReference>
<dbReference type="CDD" id="cd00637">
    <property type="entry name" value="7tm_classA_rhodopsin-like"/>
    <property type="match status" value="1"/>
</dbReference>
<dbReference type="Pfam" id="PF00001">
    <property type="entry name" value="7tm_1"/>
    <property type="match status" value="1"/>
</dbReference>
<dbReference type="InterPro" id="IPR052921">
    <property type="entry name" value="GPCR1_Superfamily_Member"/>
</dbReference>
<dbReference type="SUPFAM" id="SSF81321">
    <property type="entry name" value="Family A G protein-coupled receptor-like"/>
    <property type="match status" value="1"/>
</dbReference>
<feature type="transmembrane region" description="Helical" evidence="6">
    <location>
        <begin position="122"/>
        <end position="139"/>
    </location>
</feature>
<feature type="transmembrane region" description="Helical" evidence="6">
    <location>
        <begin position="68"/>
        <end position="89"/>
    </location>
</feature>
<evidence type="ECO:0000256" key="5">
    <source>
        <dbReference type="SAM" id="MobiDB-lite"/>
    </source>
</evidence>
<evidence type="ECO:0000256" key="6">
    <source>
        <dbReference type="SAM" id="Phobius"/>
    </source>
</evidence>
<dbReference type="InParanoid" id="C3ZG57"/>
<dbReference type="GO" id="GO:0004930">
    <property type="term" value="F:G protein-coupled receptor activity"/>
    <property type="evidence" value="ECO:0007669"/>
    <property type="project" value="InterPro"/>
</dbReference>
<comment type="subcellular location">
    <subcellularLocation>
        <location evidence="1">Membrane</location>
    </subcellularLocation>
</comment>
<dbReference type="EMBL" id="GG666616">
    <property type="protein sequence ID" value="EEN48532.1"/>
    <property type="molecule type" value="Genomic_DNA"/>
</dbReference>
<keyword evidence="4 6" id="KW-0472">Membrane</keyword>
<proteinExistence type="predicted"/>
<feature type="region of interest" description="Disordered" evidence="5">
    <location>
        <begin position="215"/>
        <end position="255"/>
    </location>
</feature>
<dbReference type="PANTHER" id="PTHR26451">
    <property type="entry name" value="G_PROTEIN_RECEP_F1_2 DOMAIN-CONTAINING PROTEIN"/>
    <property type="match status" value="1"/>
</dbReference>
<organism>
    <name type="scientific">Branchiostoma floridae</name>
    <name type="common">Florida lancelet</name>
    <name type="synonym">Amphioxus</name>
    <dbReference type="NCBI Taxonomy" id="7739"/>
    <lineage>
        <taxon>Eukaryota</taxon>
        <taxon>Metazoa</taxon>
        <taxon>Chordata</taxon>
        <taxon>Cephalochordata</taxon>
        <taxon>Leptocardii</taxon>
        <taxon>Amphioxiformes</taxon>
        <taxon>Branchiostomatidae</taxon>
        <taxon>Branchiostoma</taxon>
    </lineage>
</organism>
<feature type="transmembrane region" description="Helical" evidence="6">
    <location>
        <begin position="159"/>
        <end position="178"/>
    </location>
</feature>
<evidence type="ECO:0000256" key="4">
    <source>
        <dbReference type="ARBA" id="ARBA00023136"/>
    </source>
</evidence>
<feature type="domain" description="G-protein coupled receptors family 1 profile" evidence="7">
    <location>
        <begin position="1"/>
        <end position="176"/>
    </location>
</feature>
<dbReference type="AlphaFoldDB" id="C3ZG57"/>
<accession>C3ZG57</accession>
<evidence type="ECO:0000259" key="7">
    <source>
        <dbReference type="PROSITE" id="PS50262"/>
    </source>
</evidence>
<evidence type="ECO:0000256" key="2">
    <source>
        <dbReference type="ARBA" id="ARBA00022692"/>
    </source>
</evidence>
<evidence type="ECO:0000256" key="1">
    <source>
        <dbReference type="ARBA" id="ARBA00004370"/>
    </source>
</evidence>
<gene>
    <name evidence="8" type="ORF">BRAFLDRAFT_69037</name>
</gene>
<dbReference type="PROSITE" id="PS50262">
    <property type="entry name" value="G_PROTEIN_RECEP_F1_2"/>
    <property type="match status" value="1"/>
</dbReference>
<keyword evidence="3 6" id="KW-1133">Transmembrane helix</keyword>
<evidence type="ECO:0000256" key="3">
    <source>
        <dbReference type="ARBA" id="ARBA00022989"/>
    </source>
</evidence>